<dbReference type="InterPro" id="IPR023298">
    <property type="entry name" value="ATPase_P-typ_TM_dom_sf"/>
</dbReference>
<dbReference type="SUPFAM" id="SSF81665">
    <property type="entry name" value="Calcium ATPase, transmembrane domain M"/>
    <property type="match status" value="1"/>
</dbReference>
<accession>A0A5N5F8X6</accession>
<dbReference type="GO" id="GO:0140326">
    <property type="term" value="F:ATPase-coupled intramembrane lipid transporter activity"/>
    <property type="evidence" value="ECO:0007669"/>
    <property type="project" value="TreeGrafter"/>
</dbReference>
<keyword evidence="2 5" id="KW-0812">Transmembrane</keyword>
<dbReference type="Proteomes" id="UP000327157">
    <property type="component" value="Chromosome 13"/>
</dbReference>
<keyword evidence="4 5" id="KW-0472">Membrane</keyword>
<sequence>MQNATDPPSKRSKIERKMDKIIYILFSSLVVIAFTGSLFFGINTRRDISGGNIRRWYLRPDHSTVFYDPKRPALATFFHFLTALMLYGYLIPISLERALANRKDGVNGLPETGDVLDHASYNVDSGESIKGFNFRDERIMNGQWVNEPHSDIIQKFLRVLAICHTAIPVMDKASGEITYESESPEGILQINEAKESSNQAKSFGLIIDGKSLEFCLKKDVEKSFLELAITCASAICCRSTPKQKALLLTSSNLIELRKMTLSVGNGANDVGMLQKADIGVGISVVEGMQVTLFSLCLPDGTSLGCVSLCLNH</sequence>
<reference evidence="6 7" key="1">
    <citation type="submission" date="2019-09" db="EMBL/GenBank/DDBJ databases">
        <authorList>
            <person name="Ou C."/>
        </authorList>
    </citation>
    <scope>NUCLEOTIDE SEQUENCE [LARGE SCALE GENOMIC DNA]</scope>
    <source>
        <strain evidence="6">S2</strain>
        <tissue evidence="6">Leaf</tissue>
    </source>
</reference>
<dbReference type="GO" id="GO:0005886">
    <property type="term" value="C:plasma membrane"/>
    <property type="evidence" value="ECO:0007669"/>
    <property type="project" value="TreeGrafter"/>
</dbReference>
<evidence type="ECO:0000256" key="3">
    <source>
        <dbReference type="ARBA" id="ARBA00022989"/>
    </source>
</evidence>
<evidence type="ECO:0000313" key="6">
    <source>
        <dbReference type="EMBL" id="KAB2599253.1"/>
    </source>
</evidence>
<evidence type="ECO:0000313" key="7">
    <source>
        <dbReference type="Proteomes" id="UP000327157"/>
    </source>
</evidence>
<evidence type="ECO:0000256" key="5">
    <source>
        <dbReference type="SAM" id="Phobius"/>
    </source>
</evidence>
<comment type="caution">
    <text evidence="6">The sequence shown here is derived from an EMBL/GenBank/DDBJ whole genome shotgun (WGS) entry which is preliminary data.</text>
</comment>
<dbReference type="OrthoDB" id="377733at2759"/>
<dbReference type="PANTHER" id="PTHR24092:SF165">
    <property type="entry name" value="PHOSPHOLIPID-TRANSPORTING ATPASE 8-RELATED"/>
    <property type="match status" value="1"/>
</dbReference>
<organism evidence="6 7">
    <name type="scientific">Pyrus ussuriensis x Pyrus communis</name>
    <dbReference type="NCBI Taxonomy" id="2448454"/>
    <lineage>
        <taxon>Eukaryota</taxon>
        <taxon>Viridiplantae</taxon>
        <taxon>Streptophyta</taxon>
        <taxon>Embryophyta</taxon>
        <taxon>Tracheophyta</taxon>
        <taxon>Spermatophyta</taxon>
        <taxon>Magnoliopsida</taxon>
        <taxon>eudicotyledons</taxon>
        <taxon>Gunneridae</taxon>
        <taxon>Pentapetalae</taxon>
        <taxon>rosids</taxon>
        <taxon>fabids</taxon>
        <taxon>Rosales</taxon>
        <taxon>Rosaceae</taxon>
        <taxon>Amygdaloideae</taxon>
        <taxon>Maleae</taxon>
        <taxon>Pyrus</taxon>
    </lineage>
</organism>
<dbReference type="SUPFAM" id="SSF56784">
    <property type="entry name" value="HAD-like"/>
    <property type="match status" value="1"/>
</dbReference>
<dbReference type="AlphaFoldDB" id="A0A5N5F8X6"/>
<dbReference type="EMBL" id="SMOL01000753">
    <property type="protein sequence ID" value="KAB2599253.1"/>
    <property type="molecule type" value="Genomic_DNA"/>
</dbReference>
<protein>
    <submittedName>
        <fullName evidence="6">Phospholipid-transporting ATPase 8</fullName>
    </submittedName>
</protein>
<dbReference type="InterPro" id="IPR023214">
    <property type="entry name" value="HAD_sf"/>
</dbReference>
<keyword evidence="7" id="KW-1185">Reference proteome</keyword>
<dbReference type="PANTHER" id="PTHR24092">
    <property type="entry name" value="PROBABLE PHOSPHOLIPID-TRANSPORTING ATPASE"/>
    <property type="match status" value="1"/>
</dbReference>
<reference evidence="6 7" key="3">
    <citation type="submission" date="2019-11" db="EMBL/GenBank/DDBJ databases">
        <title>A de novo genome assembly of a pear dwarfing rootstock.</title>
        <authorList>
            <person name="Wang F."/>
            <person name="Wang J."/>
            <person name="Li S."/>
            <person name="Zhang Y."/>
            <person name="Fang M."/>
            <person name="Ma L."/>
            <person name="Zhao Y."/>
            <person name="Jiang S."/>
        </authorList>
    </citation>
    <scope>NUCLEOTIDE SEQUENCE [LARGE SCALE GENOMIC DNA]</scope>
    <source>
        <strain evidence="6">S2</strain>
        <tissue evidence="6">Leaf</tissue>
    </source>
</reference>
<dbReference type="Gene3D" id="3.40.50.1000">
    <property type="entry name" value="HAD superfamily/HAD-like"/>
    <property type="match status" value="1"/>
</dbReference>
<evidence type="ECO:0000256" key="1">
    <source>
        <dbReference type="ARBA" id="ARBA00004370"/>
    </source>
</evidence>
<feature type="transmembrane region" description="Helical" evidence="5">
    <location>
        <begin position="21"/>
        <end position="42"/>
    </location>
</feature>
<keyword evidence="3 5" id="KW-1133">Transmembrane helix</keyword>
<evidence type="ECO:0000256" key="2">
    <source>
        <dbReference type="ARBA" id="ARBA00022692"/>
    </source>
</evidence>
<comment type="subcellular location">
    <subcellularLocation>
        <location evidence="1">Membrane</location>
    </subcellularLocation>
</comment>
<proteinExistence type="predicted"/>
<dbReference type="InterPro" id="IPR036412">
    <property type="entry name" value="HAD-like_sf"/>
</dbReference>
<feature type="transmembrane region" description="Helical" evidence="5">
    <location>
        <begin position="73"/>
        <end position="93"/>
    </location>
</feature>
<name>A0A5N5F8X6_9ROSA</name>
<evidence type="ECO:0000256" key="4">
    <source>
        <dbReference type="ARBA" id="ARBA00023136"/>
    </source>
</evidence>
<gene>
    <name evidence="6" type="ORF">D8674_009524</name>
</gene>
<reference evidence="7" key="2">
    <citation type="submission" date="2019-10" db="EMBL/GenBank/DDBJ databases">
        <title>A de novo genome assembly of a pear dwarfing rootstock.</title>
        <authorList>
            <person name="Wang F."/>
            <person name="Wang J."/>
            <person name="Li S."/>
            <person name="Zhang Y."/>
            <person name="Fang M."/>
            <person name="Ma L."/>
            <person name="Zhao Y."/>
            <person name="Jiang S."/>
        </authorList>
    </citation>
    <scope>NUCLEOTIDE SEQUENCE [LARGE SCALE GENOMIC DNA]</scope>
</reference>
<dbReference type="GO" id="GO:0045332">
    <property type="term" value="P:phospholipid translocation"/>
    <property type="evidence" value="ECO:0007669"/>
    <property type="project" value="TreeGrafter"/>
</dbReference>